<protein>
    <submittedName>
        <fullName evidence="1">Uncharacterized protein</fullName>
    </submittedName>
</protein>
<dbReference type="Proteomes" id="UP000319142">
    <property type="component" value="Unassembled WGS sequence"/>
</dbReference>
<evidence type="ECO:0000313" key="1">
    <source>
        <dbReference type="EMBL" id="TVT30741.1"/>
    </source>
</evidence>
<proteinExistence type="predicted"/>
<reference evidence="1 2" key="1">
    <citation type="submission" date="2019-07" db="EMBL/GenBank/DDBJ databases">
        <title>The pathways for chlorine oxyanion respiration interact through the shared metabolite chlorate.</title>
        <authorList>
            <person name="Barnum T.P."/>
            <person name="Cheng Y."/>
            <person name="Hill K.A."/>
            <person name="Lucas L.N."/>
            <person name="Carlson H.K."/>
            <person name="Coates J.D."/>
        </authorList>
    </citation>
    <scope>NUCLEOTIDE SEQUENCE [LARGE SCALE GENOMIC DNA]</scope>
    <source>
        <strain evidence="1">UCB</strain>
    </source>
</reference>
<evidence type="ECO:0000313" key="2">
    <source>
        <dbReference type="Proteomes" id="UP000319142"/>
    </source>
</evidence>
<dbReference type="RefSeq" id="WP_273135115.1">
    <property type="nucleotide sequence ID" value="NZ_VMRX01000054.1"/>
</dbReference>
<dbReference type="EMBL" id="VMRX01000054">
    <property type="protein sequence ID" value="TVT30741.1"/>
    <property type="molecule type" value="Genomic_DNA"/>
</dbReference>
<organism evidence="1 2">
    <name type="scientific">Marinobacter vinifirmus</name>
    <dbReference type="NCBI Taxonomy" id="355591"/>
    <lineage>
        <taxon>Bacteria</taxon>
        <taxon>Pseudomonadati</taxon>
        <taxon>Pseudomonadota</taxon>
        <taxon>Gammaproteobacteria</taxon>
        <taxon>Pseudomonadales</taxon>
        <taxon>Marinobacteraceae</taxon>
        <taxon>Marinobacter</taxon>
    </lineage>
</organism>
<comment type="caution">
    <text evidence="1">The sequence shown here is derived from an EMBL/GenBank/DDBJ whole genome shotgun (WGS) entry which is preliminary data.</text>
</comment>
<accession>A0A558B2K6</accession>
<sequence length="262" mass="29700">MPEEKQLARFGFRFERGGTHSSRTMMLDELTALLDYVNRADATKADYLRAIEEDNCLGKRSGRTRLLTYKHLAELYSLDTAHVLFRALLYFWQRDEAGRRMLALLATYARDSIFRASAPMILKAPEGSVITRESLEELLDSLEPGRFSKATLKSTAQNINSSWTKSGHLTGRKKKIRNRATPTAGSAAYALLLGYLAGARGQGLFSTEYAKLLDCSREQIIELAEKASRRGWITYKRVGDVIEVLFPNLINQQDQEWLREQG</sequence>
<dbReference type="AlphaFoldDB" id="A0A558B2K6"/>
<gene>
    <name evidence="1" type="ORF">FHK81_16400</name>
</gene>
<name>A0A558B2K6_9GAMM</name>